<dbReference type="InterPro" id="IPR013325">
    <property type="entry name" value="RNA_pol_sigma_r2"/>
</dbReference>
<dbReference type="InterPro" id="IPR013249">
    <property type="entry name" value="RNA_pol_sigma70_r4_t2"/>
</dbReference>
<dbReference type="AlphaFoldDB" id="A0A2A3MNE8"/>
<dbReference type="InterPro" id="IPR036388">
    <property type="entry name" value="WH-like_DNA-bd_sf"/>
</dbReference>
<dbReference type="Pfam" id="PF20239">
    <property type="entry name" value="DUF6596"/>
    <property type="match status" value="1"/>
</dbReference>
<evidence type="ECO:0000313" key="5">
    <source>
        <dbReference type="Proteomes" id="UP000242313"/>
    </source>
</evidence>
<sequence>MDSIQADIEAVYRRESRRVLATLLRLLNGNFDLAEEALQEAFVEAVKHWPAQGVPDNPRTWLVSVGRFKAIDQLRKRGRRDASVQRMIDTPGDQYTDWEAETDSAVGDDRLRLIFICCHPALSPEAQVALTLREACGLTTEAIAAAFLVPVSTLAQRIVRAKNKIRDAGIPYEVPGPADLPSRLAGVLQVIYLVFNEGYSASSGEALLQRELSAEALRLGRLLHELLAAPEVTGLLALMLLHDARQASRVNSEGDFVPLDEQDRSVWDQAQIQEGARLVTLALSGHPPGPFAVQAAIAALHTQAPCAAETDWAEIVGLYSLLLQLQPSPVIELNRAVAIAMGDGPSAGIDLIEHLERDGALGSYYLLPAGKADLYRRAGERDLALRAYRQALNLSSCRARMTRPPCSVRVRRCSACANWIWPPLRLRFMVQRPQREKTYEISVSGLLRRTENAAAVAGRMGCAEP</sequence>
<reference evidence="4 5" key="1">
    <citation type="submission" date="2017-09" db="EMBL/GenBank/DDBJ databases">
        <title>Pseudomonas abyssi sp. nov. isolated from Abyssopelagic Water.</title>
        <authorList>
            <person name="Wei Y."/>
        </authorList>
    </citation>
    <scope>NUCLEOTIDE SEQUENCE [LARGE SCALE GENOMIC DNA]</scope>
    <source>
        <strain evidence="4 5">MT5</strain>
    </source>
</reference>
<dbReference type="Proteomes" id="UP000242313">
    <property type="component" value="Unassembled WGS sequence"/>
</dbReference>
<dbReference type="InterPro" id="IPR046531">
    <property type="entry name" value="DUF6596"/>
</dbReference>
<evidence type="ECO:0000259" key="2">
    <source>
        <dbReference type="Pfam" id="PF08281"/>
    </source>
</evidence>
<gene>
    <name evidence="4" type="ORF">CNQ84_00105</name>
</gene>
<dbReference type="RefSeq" id="WP_096002902.1">
    <property type="nucleotide sequence ID" value="NZ_NTMR01000001.1"/>
</dbReference>
<dbReference type="SUPFAM" id="SSF88946">
    <property type="entry name" value="Sigma2 domain of RNA polymerase sigma factors"/>
    <property type="match status" value="1"/>
</dbReference>
<proteinExistence type="predicted"/>
<organism evidence="4 5">
    <name type="scientific">Pseudomonas abyssi</name>
    <dbReference type="NCBI Taxonomy" id="170540"/>
    <lineage>
        <taxon>Bacteria</taxon>
        <taxon>Pseudomonadati</taxon>
        <taxon>Pseudomonadota</taxon>
        <taxon>Gammaproteobacteria</taxon>
        <taxon>Pseudomonadales</taxon>
        <taxon>Pseudomonadaceae</taxon>
        <taxon>Pseudomonas</taxon>
    </lineage>
</organism>
<feature type="domain" description="DUF6596" evidence="3">
    <location>
        <begin position="183"/>
        <end position="282"/>
    </location>
</feature>
<dbReference type="GO" id="GO:0003677">
    <property type="term" value="F:DNA binding"/>
    <property type="evidence" value="ECO:0007669"/>
    <property type="project" value="InterPro"/>
</dbReference>
<dbReference type="EMBL" id="NTMR01000001">
    <property type="protein sequence ID" value="PBK06313.1"/>
    <property type="molecule type" value="Genomic_DNA"/>
</dbReference>
<comment type="caution">
    <text evidence="4">The sequence shown here is derived from an EMBL/GenBank/DDBJ whole genome shotgun (WGS) entry which is preliminary data.</text>
</comment>
<dbReference type="InterPro" id="IPR014284">
    <property type="entry name" value="RNA_pol_sigma-70_dom"/>
</dbReference>
<evidence type="ECO:0000259" key="1">
    <source>
        <dbReference type="Pfam" id="PF04542"/>
    </source>
</evidence>
<dbReference type="InterPro" id="IPR007627">
    <property type="entry name" value="RNA_pol_sigma70_r2"/>
</dbReference>
<dbReference type="InterPro" id="IPR013324">
    <property type="entry name" value="RNA_pol_sigma_r3/r4-like"/>
</dbReference>
<feature type="domain" description="RNA polymerase sigma factor 70 region 4 type 2" evidence="2">
    <location>
        <begin position="114"/>
        <end position="165"/>
    </location>
</feature>
<name>A0A2A3MNE8_9PSED</name>
<dbReference type="GO" id="GO:0016987">
    <property type="term" value="F:sigma factor activity"/>
    <property type="evidence" value="ECO:0007669"/>
    <property type="project" value="InterPro"/>
</dbReference>
<dbReference type="SUPFAM" id="SSF88659">
    <property type="entry name" value="Sigma3 and sigma4 domains of RNA polymerase sigma factors"/>
    <property type="match status" value="1"/>
</dbReference>
<protein>
    <submittedName>
        <fullName evidence="4">RNA polymerase subunit sigma-24</fullName>
    </submittedName>
</protein>
<dbReference type="GO" id="GO:0006352">
    <property type="term" value="P:DNA-templated transcription initiation"/>
    <property type="evidence" value="ECO:0007669"/>
    <property type="project" value="InterPro"/>
</dbReference>
<dbReference type="PANTHER" id="PTHR47756">
    <property type="entry name" value="BLL6612 PROTEIN-RELATED"/>
    <property type="match status" value="1"/>
</dbReference>
<accession>A0A2A3MNE8</accession>
<evidence type="ECO:0000313" key="4">
    <source>
        <dbReference type="EMBL" id="PBK06313.1"/>
    </source>
</evidence>
<keyword evidence="5" id="KW-1185">Reference proteome</keyword>
<dbReference type="NCBIfam" id="TIGR02937">
    <property type="entry name" value="sigma70-ECF"/>
    <property type="match status" value="1"/>
</dbReference>
<dbReference type="PANTHER" id="PTHR47756:SF2">
    <property type="entry name" value="BLL6612 PROTEIN"/>
    <property type="match status" value="1"/>
</dbReference>
<dbReference type="Gene3D" id="1.10.10.10">
    <property type="entry name" value="Winged helix-like DNA-binding domain superfamily/Winged helix DNA-binding domain"/>
    <property type="match status" value="1"/>
</dbReference>
<dbReference type="Gene3D" id="1.10.1740.10">
    <property type="match status" value="1"/>
</dbReference>
<dbReference type="Pfam" id="PF04542">
    <property type="entry name" value="Sigma70_r2"/>
    <property type="match status" value="1"/>
</dbReference>
<evidence type="ECO:0000259" key="3">
    <source>
        <dbReference type="Pfam" id="PF20239"/>
    </source>
</evidence>
<feature type="domain" description="RNA polymerase sigma-70 region 2" evidence="1">
    <location>
        <begin position="12"/>
        <end position="80"/>
    </location>
</feature>
<dbReference type="Pfam" id="PF08281">
    <property type="entry name" value="Sigma70_r4_2"/>
    <property type="match status" value="1"/>
</dbReference>